<dbReference type="RefSeq" id="WP_378051705.1">
    <property type="nucleotide sequence ID" value="NZ_JBHSPP010000008.1"/>
</dbReference>
<keyword evidence="2" id="KW-1185">Reference proteome</keyword>
<dbReference type="EMBL" id="JBHSPP010000008">
    <property type="protein sequence ID" value="MFC5706186.1"/>
    <property type="molecule type" value="Genomic_DNA"/>
</dbReference>
<evidence type="ECO:0000313" key="1">
    <source>
        <dbReference type="EMBL" id="MFC5706186.1"/>
    </source>
</evidence>
<dbReference type="EC" id="2.1.1.-" evidence="1"/>
<comment type="caution">
    <text evidence="1">The sequence shown here is derived from an EMBL/GenBank/DDBJ whole genome shotgun (WGS) entry which is preliminary data.</text>
</comment>
<dbReference type="Proteomes" id="UP001596132">
    <property type="component" value="Unassembled WGS sequence"/>
</dbReference>
<dbReference type="NCBIfam" id="NF038110">
    <property type="entry name" value="Lys_methyl_FliB"/>
    <property type="match status" value="1"/>
</dbReference>
<dbReference type="InterPro" id="IPR005358">
    <property type="entry name" value="Puta_zinc/iron-chelating_dom"/>
</dbReference>
<sequence length="164" mass="18819">MAASLYTPHFVKHFQCIGDRCEDNCCHSWTISIDKITFRNYERHPDLAVRSLSKLHIRKVKQSNEHWGEIQLDEQGACPFLDENRLCQIHSKAGAEALSHTCKTYPRAHSRIGNQVRKSLMLSCPEVCRQLLLDPMAMQTEVAELEQRLPFAPPPLPPWRPCTA</sequence>
<evidence type="ECO:0000313" key="2">
    <source>
        <dbReference type="Proteomes" id="UP001596132"/>
    </source>
</evidence>
<keyword evidence="1" id="KW-0808">Transferase</keyword>
<protein>
    <submittedName>
        <fullName evidence="1">Flagellin lysine-N-methylase</fullName>
        <ecNumber evidence="1">2.1.1.-</ecNumber>
    </submittedName>
</protein>
<dbReference type="GO" id="GO:0008168">
    <property type="term" value="F:methyltransferase activity"/>
    <property type="evidence" value="ECO:0007669"/>
    <property type="project" value="UniProtKB-KW"/>
</dbReference>
<keyword evidence="1" id="KW-0966">Cell projection</keyword>
<keyword evidence="1" id="KW-0969">Cilium</keyword>
<dbReference type="GO" id="GO:0032259">
    <property type="term" value="P:methylation"/>
    <property type="evidence" value="ECO:0007669"/>
    <property type="project" value="UniProtKB-KW"/>
</dbReference>
<organism evidence="1 2">
    <name type="scientific">Aeromonas eucrenophila</name>
    <dbReference type="NCBI Taxonomy" id="649"/>
    <lineage>
        <taxon>Bacteria</taxon>
        <taxon>Pseudomonadati</taxon>
        <taxon>Pseudomonadota</taxon>
        <taxon>Gammaproteobacteria</taxon>
        <taxon>Aeromonadales</taxon>
        <taxon>Aeromonadaceae</taxon>
        <taxon>Aeromonas</taxon>
    </lineage>
</organism>
<reference evidence="2" key="1">
    <citation type="journal article" date="2019" name="Int. J. Syst. Evol. Microbiol.">
        <title>The Global Catalogue of Microorganisms (GCM) 10K type strain sequencing project: providing services to taxonomists for standard genome sequencing and annotation.</title>
        <authorList>
            <consortium name="The Broad Institute Genomics Platform"/>
            <consortium name="The Broad Institute Genome Sequencing Center for Infectious Disease"/>
            <person name="Wu L."/>
            <person name="Ma J."/>
        </authorList>
    </citation>
    <scope>NUCLEOTIDE SEQUENCE [LARGE SCALE GENOMIC DNA]</scope>
    <source>
        <strain evidence="2">KCTC 15012</strain>
    </source>
</reference>
<keyword evidence="1" id="KW-0282">Flagellum</keyword>
<keyword evidence="1" id="KW-0489">Methyltransferase</keyword>
<accession>A0ABW0Y8U3</accession>
<dbReference type="Pfam" id="PF03692">
    <property type="entry name" value="CxxCxxCC"/>
    <property type="match status" value="1"/>
</dbReference>
<name>A0ABW0Y8U3_9GAMM</name>
<gene>
    <name evidence="1" type="primary">fliB</name>
    <name evidence="1" type="ORF">ACFPVW_08975</name>
</gene>
<proteinExistence type="predicted"/>